<evidence type="ECO:0000256" key="1">
    <source>
        <dbReference type="SAM" id="Coils"/>
    </source>
</evidence>
<evidence type="ECO:0000313" key="3">
    <source>
        <dbReference type="Ensembl" id="ENSNMLP00000024870.1"/>
    </source>
</evidence>
<reference evidence="3" key="1">
    <citation type="submission" date="2025-08" db="UniProtKB">
        <authorList>
            <consortium name="Ensembl"/>
        </authorList>
    </citation>
    <scope>IDENTIFICATION</scope>
</reference>
<protein>
    <submittedName>
        <fullName evidence="3">Ciliary rootlet coiled-coil, rootletin family member 2</fullName>
    </submittedName>
</protein>
<dbReference type="AlphaFoldDB" id="A0A8C6TTP2"/>
<feature type="coiled-coil region" evidence="1">
    <location>
        <begin position="133"/>
        <end position="174"/>
    </location>
</feature>
<proteinExistence type="predicted"/>
<evidence type="ECO:0000256" key="2">
    <source>
        <dbReference type="SAM" id="MobiDB-lite"/>
    </source>
</evidence>
<name>A0A8C6TTP2_9GOBI</name>
<feature type="compositionally biased region" description="Basic and acidic residues" evidence="2">
    <location>
        <begin position="13"/>
        <end position="22"/>
    </location>
</feature>
<organism evidence="3 4">
    <name type="scientific">Neogobius melanostomus</name>
    <name type="common">round goby</name>
    <dbReference type="NCBI Taxonomy" id="47308"/>
    <lineage>
        <taxon>Eukaryota</taxon>
        <taxon>Metazoa</taxon>
        <taxon>Chordata</taxon>
        <taxon>Craniata</taxon>
        <taxon>Vertebrata</taxon>
        <taxon>Euteleostomi</taxon>
        <taxon>Actinopterygii</taxon>
        <taxon>Neopterygii</taxon>
        <taxon>Teleostei</taxon>
        <taxon>Neoteleostei</taxon>
        <taxon>Acanthomorphata</taxon>
        <taxon>Gobiaria</taxon>
        <taxon>Gobiiformes</taxon>
        <taxon>Gobioidei</taxon>
        <taxon>Gobiidae</taxon>
        <taxon>Benthophilinae</taxon>
        <taxon>Neogobiini</taxon>
        <taxon>Neogobius</taxon>
    </lineage>
</organism>
<dbReference type="Gene3D" id="1.10.287.1490">
    <property type="match status" value="1"/>
</dbReference>
<feature type="coiled-coil region" evidence="1">
    <location>
        <begin position="228"/>
        <end position="255"/>
    </location>
</feature>
<accession>A0A8C6TTP2</accession>
<dbReference type="Proteomes" id="UP000694523">
    <property type="component" value="Unplaced"/>
</dbReference>
<feature type="compositionally biased region" description="Polar residues" evidence="2">
    <location>
        <begin position="618"/>
        <end position="629"/>
    </location>
</feature>
<feature type="region of interest" description="Disordered" evidence="2">
    <location>
        <begin position="1"/>
        <end position="23"/>
    </location>
</feature>
<feature type="region of interest" description="Disordered" evidence="2">
    <location>
        <begin position="609"/>
        <end position="635"/>
    </location>
</feature>
<feature type="compositionally biased region" description="Polar residues" evidence="2">
    <location>
        <begin position="325"/>
        <end position="334"/>
    </location>
</feature>
<evidence type="ECO:0000313" key="4">
    <source>
        <dbReference type="Proteomes" id="UP000694523"/>
    </source>
</evidence>
<sequence>MLHSVDSLHLQQQHRDGERQHLVEGLSRQLQEAEDEVVKLRAELIEAHRGLQECVHERDVQHKEVLDLKRILGDETREKETIQETNEALRILIKKAESENSRRSAEEREQKMSILEEYRSSTQHEAATLRSTLREQEKSRLEARRALQELRRQIKTLDGENKQQKQELTELYGRICQEEQKEEEARREVFSLKQRVLESDAGRDAALGEVGATREGQKEPSLFQVTGLQRRVAELETAEHQNQKLLQQLESSQLQREQRHRETTAQLEGALDDAMIQIRHLTMQGDLSDSKTQGLEKQLDLGKARRRDLETQLVGLHSALRRTVLTSHTPATNASHRRSPSPWRKHTQFKSRSMGVLVHCFHNYVAIMICDEALTQIDNLRCRVTELQDNLKTSTSQIELLQKSLKESEDEMGERLHKALTSLTLQEEASHRAEREKRGLQDELAHLKNTLRSADLELSQSSGSRASAEQQRLKEALEAAENEVTRLDLSHRALEGEAQRAQLRAAELEAEAATLQHRLTELRRRLGESDDQCAALRLSEERLNTQLSRAETQETQLKEQVLKMSLSLKDSRGGTGALEEQIIQLQRALTASEQDRRTLQEHLDKTREALSESKKLNHSLTERTQSSQRSQEDTELKYSELEKLNNSLKEVSLKQQDADLDSQRRLQQLRHERKDLQENVKTLQDALQKVQRERAEMERAVSRLGKDKSALRKSLGKVRGSIKTIKQTTLKGIAIHLNEAKKELKVV</sequence>
<feature type="coiled-coil region" evidence="1">
    <location>
        <begin position="23"/>
        <end position="50"/>
    </location>
</feature>
<dbReference type="Ensembl" id="ENSNMLT00000027817.1">
    <property type="protein sequence ID" value="ENSNMLP00000024870.1"/>
    <property type="gene ID" value="ENSNMLG00000015909.1"/>
</dbReference>
<keyword evidence="4" id="KW-1185">Reference proteome</keyword>
<feature type="compositionally biased region" description="Basic residues" evidence="2">
    <location>
        <begin position="335"/>
        <end position="347"/>
    </location>
</feature>
<feature type="region of interest" description="Disordered" evidence="2">
    <location>
        <begin position="325"/>
        <end position="347"/>
    </location>
</feature>
<reference evidence="3" key="2">
    <citation type="submission" date="2025-09" db="UniProtKB">
        <authorList>
            <consortium name="Ensembl"/>
        </authorList>
    </citation>
    <scope>IDENTIFICATION</scope>
</reference>
<keyword evidence="1" id="KW-0175">Coiled coil</keyword>